<feature type="domain" description="PKS/mFAS DH" evidence="3">
    <location>
        <begin position="593"/>
        <end position="901"/>
    </location>
</feature>
<feature type="region of interest" description="C-terminal hotdog fold" evidence="1">
    <location>
        <begin position="749"/>
        <end position="901"/>
    </location>
</feature>
<dbReference type="SMART" id="SM00827">
    <property type="entry name" value="PKS_AT"/>
    <property type="match status" value="1"/>
</dbReference>
<dbReference type="InterPro" id="IPR016036">
    <property type="entry name" value="Malonyl_transacylase_ACP-bd"/>
</dbReference>
<accession>A0A6M5YKT4</accession>
<dbReference type="PROSITE" id="PS52019">
    <property type="entry name" value="PKS_MFAS_DH"/>
    <property type="match status" value="1"/>
</dbReference>
<evidence type="ECO:0000256" key="2">
    <source>
        <dbReference type="SAM" id="MobiDB-lite"/>
    </source>
</evidence>
<dbReference type="GO" id="GO:0016740">
    <property type="term" value="F:transferase activity"/>
    <property type="evidence" value="ECO:0007669"/>
    <property type="project" value="InterPro"/>
</dbReference>
<dbReference type="KEGG" id="ftj:FTUN_1407"/>
<dbReference type="InterPro" id="IPR049900">
    <property type="entry name" value="PKS_mFAS_DH"/>
</dbReference>
<evidence type="ECO:0000259" key="3">
    <source>
        <dbReference type="PROSITE" id="PS52019"/>
    </source>
</evidence>
<feature type="region of interest" description="Disordered" evidence="2">
    <location>
        <begin position="461"/>
        <end position="504"/>
    </location>
</feature>
<dbReference type="PANTHER" id="PTHR43074">
    <property type="entry name" value="OMEGA-3 POLYUNSATURATED FATTY ACID SYNTHASE PFAB-RELATED"/>
    <property type="match status" value="1"/>
</dbReference>
<gene>
    <name evidence="4" type="ORF">FTUN_1407</name>
</gene>
<dbReference type="InterPro" id="IPR001227">
    <property type="entry name" value="Ac_transferase_dom_sf"/>
</dbReference>
<evidence type="ECO:0000313" key="5">
    <source>
        <dbReference type="Proteomes" id="UP000503447"/>
    </source>
</evidence>
<dbReference type="InterPro" id="IPR016035">
    <property type="entry name" value="Acyl_Trfase/lysoPLipase"/>
</dbReference>
<protein>
    <recommendedName>
        <fullName evidence="3">PKS/mFAS DH domain-containing protein</fullName>
    </recommendedName>
</protein>
<sequence>MPSTLTEPPPRSAPPAIGWDTELFVLRGDDRAMLGASARALAAAVEEQPGAGLADLAALLGAEMKPGGARLAVVAGSRTDLVARLSRAADRLADPKCKQIRDANGIYYFDSPLTQQGTVALLFPGEGAQYLNMLADLCGVFPEVEETFAWCDRLAEEAGRPESSLRRVLHLPPDATAGDRAAAEAELRGLGPSIFGVLLADQAIFRVIQNLQVPVSAMAGHSAGELGALLASGAMRSQDQHGSRLPEIMEIMQRQESTAGGPDVALLAVGAGRVAVEEAATAVAGGAVVVAMDNCPHQCVAVGPTHLVAAVESALTEKGVISERLPFKRPYHTPLFEPYMGALRELFVDVPFVPPTAPVYSCSTGALFPTDPDAVRQLAVNHWVSPVEFTRMIETMHADGVRVFVECGPRGNLSAFVEDILRGKPFAAVPANLPRKSGPTQINHMVAQLVAHGVDLNLGHLYEGRRPAPPAPLPSHGTVSGASRGPEEGRGEKDRRNTVAFAESEEASRAVTPFPLGRGAGGVGPSAVVHAYLDVMEQFLDTQRAVMTAFLSGHPAPEALPSELFAALDFALPGSDQADAAPVAQLPEADKPLCLLGAIVRHEPGREIVFRRVMDEHEDLYVDDHTLGGRGVSRVEPSQNGLPVLPMTFSLEAMAQAAQLLAPGKVVVAIRNVRMLRWLPFDPEPTTLEVRAAVTLADPETGVVEVKADVRDLGNIFVRDGANKAACDAIVVLADQFPEPPDPLPFALTAEQPCRSTVEDLRRNMFHGPLFQMIRSLGRTGREGIEGTLEVQGRDRWFRSDPDPRVAIDPVLVDAAMHILGAWHLEQPDWSGRILLPIGVNRIDFFGPIPPVGALLKLRGHNEEETARQVRHGVELFAPDGRLWFRMTGASYWRFYLPFGDVNFFGPKDQYYLSTRCPAAEPTTAARSPRCYFLDPPADLQQPVLRASGVRVTMTPREISEFNAWTGTDSARSNWFFGRLVAKDTVRAAWGDRYGSGIFPADIETHEVDGRIVCTPRGEPGPEPFPSVAVAISEGKVAAFAAYAERVGCALQAIPKNAAVDAERAVRAQVACAAVADALRVPVESCTMEALDAGSGAAVVSTNGQRFRVQTGRQKDAVVATTMCEGA</sequence>
<dbReference type="Pfam" id="PF14765">
    <property type="entry name" value="PS-DH"/>
    <property type="match status" value="1"/>
</dbReference>
<dbReference type="SUPFAM" id="SSF55048">
    <property type="entry name" value="Probable ACP-binding domain of malonyl-CoA ACP transacylase"/>
    <property type="match status" value="1"/>
</dbReference>
<name>A0A6M5YKT4_9BACT</name>
<keyword evidence="5" id="KW-1185">Reference proteome</keyword>
<dbReference type="EMBL" id="CP053452">
    <property type="protein sequence ID" value="QJW93893.1"/>
    <property type="molecule type" value="Genomic_DNA"/>
</dbReference>
<dbReference type="SUPFAM" id="SSF52151">
    <property type="entry name" value="FabD/lysophospholipase-like"/>
    <property type="match status" value="1"/>
</dbReference>
<dbReference type="InterPro" id="IPR014043">
    <property type="entry name" value="Acyl_transferase_dom"/>
</dbReference>
<dbReference type="Gene3D" id="3.10.129.110">
    <property type="entry name" value="Polyketide synthase dehydratase"/>
    <property type="match status" value="1"/>
</dbReference>
<feature type="active site" description="Proton donor; for dehydratase activity" evidence="1">
    <location>
        <position position="814"/>
    </location>
</feature>
<dbReference type="Proteomes" id="UP000503447">
    <property type="component" value="Chromosome"/>
</dbReference>
<dbReference type="RefSeq" id="WP_171469997.1">
    <property type="nucleotide sequence ID" value="NZ_CP053452.2"/>
</dbReference>
<dbReference type="AlphaFoldDB" id="A0A6M5YKT4"/>
<evidence type="ECO:0000256" key="1">
    <source>
        <dbReference type="PROSITE-ProRule" id="PRU01363"/>
    </source>
</evidence>
<feature type="active site" description="Proton acceptor; for dehydratase activity" evidence="1">
    <location>
        <position position="625"/>
    </location>
</feature>
<dbReference type="InterPro" id="IPR052568">
    <property type="entry name" value="PKS-FAS_Synthase"/>
</dbReference>
<evidence type="ECO:0000313" key="4">
    <source>
        <dbReference type="EMBL" id="QJW93893.1"/>
    </source>
</evidence>
<dbReference type="PANTHER" id="PTHR43074:SF1">
    <property type="entry name" value="BETA-KETOACYL SYNTHASE FAMILY PROTEIN-RELATED"/>
    <property type="match status" value="1"/>
</dbReference>
<feature type="region of interest" description="N-terminal hotdog fold" evidence="1">
    <location>
        <begin position="593"/>
        <end position="738"/>
    </location>
</feature>
<proteinExistence type="predicted"/>
<dbReference type="Pfam" id="PF00698">
    <property type="entry name" value="Acyl_transf_1"/>
    <property type="match status" value="1"/>
</dbReference>
<reference evidence="5" key="1">
    <citation type="submission" date="2020-05" db="EMBL/GenBank/DDBJ databases">
        <title>Frigoriglobus tundricola gen. nov., sp. nov., a psychrotolerant cellulolytic planctomycete of the family Gemmataceae with two divergent copies of 16S rRNA gene.</title>
        <authorList>
            <person name="Kulichevskaya I.S."/>
            <person name="Ivanova A.A."/>
            <person name="Naumoff D.G."/>
            <person name="Beletsky A.V."/>
            <person name="Rijpstra W.I.C."/>
            <person name="Sinninghe Damste J.S."/>
            <person name="Mardanov A.V."/>
            <person name="Ravin N.V."/>
            <person name="Dedysh S.N."/>
        </authorList>
    </citation>
    <scope>NUCLEOTIDE SEQUENCE [LARGE SCALE GENOMIC DNA]</scope>
    <source>
        <strain evidence="5">PL17</strain>
    </source>
</reference>
<feature type="compositionally biased region" description="Basic and acidic residues" evidence="2">
    <location>
        <begin position="485"/>
        <end position="497"/>
    </location>
</feature>
<organism evidence="4 5">
    <name type="scientific">Frigoriglobus tundricola</name>
    <dbReference type="NCBI Taxonomy" id="2774151"/>
    <lineage>
        <taxon>Bacteria</taxon>
        <taxon>Pseudomonadati</taxon>
        <taxon>Planctomycetota</taxon>
        <taxon>Planctomycetia</taxon>
        <taxon>Gemmatales</taxon>
        <taxon>Gemmataceae</taxon>
        <taxon>Frigoriglobus</taxon>
    </lineage>
</organism>
<dbReference type="InterPro" id="IPR049551">
    <property type="entry name" value="PKS_DH_C"/>
</dbReference>
<dbReference type="InterPro" id="IPR042104">
    <property type="entry name" value="PKS_dehydratase_sf"/>
</dbReference>
<dbReference type="Gene3D" id="3.40.366.10">
    <property type="entry name" value="Malonyl-Coenzyme A Acyl Carrier Protein, domain 2"/>
    <property type="match status" value="1"/>
</dbReference>